<accession>A0ABX4ED70</accession>
<evidence type="ECO:0000256" key="3">
    <source>
        <dbReference type="ARBA" id="ARBA00022475"/>
    </source>
</evidence>
<evidence type="ECO:0000256" key="1">
    <source>
        <dbReference type="ARBA" id="ARBA00004651"/>
    </source>
</evidence>
<sequence length="363" mass="40503">MNFERGSPMASSRVKNGLAGMLAKRISAKNSADFIKRLGEMMEKGFTIGDAVDFLMLNVPGVSKKQAEAIQNNLQNGTPLHEILPILQVPSIICLQVFFAERHGNVQETLIHAGTQWEKAEQSKQELIRLLQYPVFLLGLLVILLAVLNTFVLPQFRDLHASMGYEPAGMIAVLLFFLQWAPPIILLALPVIAGGFLFLYTRYKLLAPQKKANMLSNIPYIRSFFQLYFTRLFAREAAQLLNSGFAVNEMLHVFEQQTIYPMLQAVSKKINVQLLEGETLQEAISRISWFDHKLSALIGHGGASGKTGEELLLYAGFCDRLVEDKIKKITGVIQPAVFLIIGTIVMAVYLSVMLPMFEMIGTV</sequence>
<comment type="similarity">
    <text evidence="2">Belongs to the GSP F family.</text>
</comment>
<proteinExistence type="inferred from homology"/>
<keyword evidence="5 7" id="KW-1133">Transmembrane helix</keyword>
<gene>
    <name evidence="9" type="ORF">B1B05_02625</name>
</gene>
<keyword evidence="10" id="KW-1185">Reference proteome</keyword>
<dbReference type="PANTHER" id="PTHR30012">
    <property type="entry name" value="GENERAL SECRETION PATHWAY PROTEIN"/>
    <property type="match status" value="1"/>
</dbReference>
<evidence type="ECO:0000256" key="6">
    <source>
        <dbReference type="ARBA" id="ARBA00023136"/>
    </source>
</evidence>
<dbReference type="InterPro" id="IPR018076">
    <property type="entry name" value="T2SS_GspF_dom"/>
</dbReference>
<protein>
    <recommendedName>
        <fullName evidence="8">Type II secretion system protein GspF domain-containing protein</fullName>
    </recommendedName>
</protein>
<feature type="domain" description="Type II secretion system protein GspF" evidence="8">
    <location>
        <begin position="34"/>
        <end position="154"/>
    </location>
</feature>
<feature type="transmembrane region" description="Helical" evidence="7">
    <location>
        <begin position="130"/>
        <end position="151"/>
    </location>
</feature>
<keyword evidence="3" id="KW-1003">Cell membrane</keyword>
<dbReference type="Proteomes" id="UP000215545">
    <property type="component" value="Unassembled WGS sequence"/>
</dbReference>
<evidence type="ECO:0000256" key="4">
    <source>
        <dbReference type="ARBA" id="ARBA00022692"/>
    </source>
</evidence>
<dbReference type="NCBIfam" id="NF041012">
    <property type="entry name" value="T4P_ComGB"/>
    <property type="match status" value="1"/>
</dbReference>
<dbReference type="InterPro" id="IPR042094">
    <property type="entry name" value="T2SS_GspF_sf"/>
</dbReference>
<dbReference type="EMBL" id="MWSK01000001">
    <property type="protein sequence ID" value="OXS80392.1"/>
    <property type="molecule type" value="Genomic_DNA"/>
</dbReference>
<comment type="subcellular location">
    <subcellularLocation>
        <location evidence="1">Cell membrane</location>
        <topology evidence="1">Multi-pass membrane protein</topology>
    </subcellularLocation>
</comment>
<evidence type="ECO:0000313" key="9">
    <source>
        <dbReference type="EMBL" id="OXS80392.1"/>
    </source>
</evidence>
<evidence type="ECO:0000256" key="7">
    <source>
        <dbReference type="SAM" id="Phobius"/>
    </source>
</evidence>
<dbReference type="InterPro" id="IPR047692">
    <property type="entry name" value="T4P_ComGB"/>
</dbReference>
<name>A0ABX4ED70_9BACI</name>
<evidence type="ECO:0000256" key="2">
    <source>
        <dbReference type="ARBA" id="ARBA00005745"/>
    </source>
</evidence>
<reference evidence="10" key="1">
    <citation type="submission" date="2017-03" db="EMBL/GenBank/DDBJ databases">
        <title>Bacillus sp. V-88(T) DSM27956, whole genome shotgun sequencing project.</title>
        <authorList>
            <person name="Dastager S.G."/>
            <person name="Neurgaonkar P.S."/>
            <person name="Dharne M.S."/>
        </authorList>
    </citation>
    <scope>NUCLEOTIDE SEQUENCE [LARGE SCALE GENOMIC DNA]</scope>
    <source>
        <strain evidence="10">DSM 25145</strain>
    </source>
</reference>
<keyword evidence="4 7" id="KW-0812">Transmembrane</keyword>
<dbReference type="PRINTS" id="PR00812">
    <property type="entry name" value="BCTERIALGSPF"/>
</dbReference>
<dbReference type="Gene3D" id="1.20.81.30">
    <property type="entry name" value="Type II secretion system (T2SS), domain F"/>
    <property type="match status" value="2"/>
</dbReference>
<evidence type="ECO:0000256" key="5">
    <source>
        <dbReference type="ARBA" id="ARBA00022989"/>
    </source>
</evidence>
<feature type="transmembrane region" description="Helical" evidence="7">
    <location>
        <begin position="171"/>
        <end position="200"/>
    </location>
</feature>
<feature type="transmembrane region" description="Helical" evidence="7">
    <location>
        <begin position="336"/>
        <end position="357"/>
    </location>
</feature>
<evidence type="ECO:0000259" key="8">
    <source>
        <dbReference type="Pfam" id="PF00482"/>
    </source>
</evidence>
<feature type="domain" description="Type II secretion system protein GspF" evidence="8">
    <location>
        <begin position="233"/>
        <end position="355"/>
    </location>
</feature>
<dbReference type="PANTHER" id="PTHR30012:SF0">
    <property type="entry name" value="TYPE II SECRETION SYSTEM PROTEIN F-RELATED"/>
    <property type="match status" value="1"/>
</dbReference>
<organism evidence="9 10">
    <name type="scientific">Domibacillus enclensis</name>
    <dbReference type="NCBI Taxonomy" id="1017273"/>
    <lineage>
        <taxon>Bacteria</taxon>
        <taxon>Bacillati</taxon>
        <taxon>Bacillota</taxon>
        <taxon>Bacilli</taxon>
        <taxon>Bacillales</taxon>
        <taxon>Bacillaceae</taxon>
        <taxon>Domibacillus</taxon>
    </lineage>
</organism>
<dbReference type="InterPro" id="IPR003004">
    <property type="entry name" value="GspF/PilC"/>
</dbReference>
<comment type="caution">
    <text evidence="9">The sequence shown here is derived from an EMBL/GenBank/DDBJ whole genome shotgun (WGS) entry which is preliminary data.</text>
</comment>
<evidence type="ECO:0000313" key="10">
    <source>
        <dbReference type="Proteomes" id="UP000215545"/>
    </source>
</evidence>
<keyword evidence="6 7" id="KW-0472">Membrane</keyword>
<dbReference type="Pfam" id="PF00482">
    <property type="entry name" value="T2SSF"/>
    <property type="match status" value="2"/>
</dbReference>